<protein>
    <recommendedName>
        <fullName evidence="4">Transmembrane protein</fullName>
    </recommendedName>
</protein>
<feature type="transmembrane region" description="Helical" evidence="1">
    <location>
        <begin position="27"/>
        <end position="52"/>
    </location>
</feature>
<gene>
    <name evidence="2" type="ORF">RMCC_1413</name>
</gene>
<comment type="caution">
    <text evidence="2">The sequence shown here is derived from an EMBL/GenBank/DDBJ whole genome shotgun (WGS) entry which is preliminary data.</text>
</comment>
<evidence type="ECO:0008006" key="4">
    <source>
        <dbReference type="Google" id="ProtNLM"/>
    </source>
</evidence>
<name>A0A100W9N2_MYCCR</name>
<sequence length="131" mass="15111">MRRLIVTCIVLIGGALFSDIWWLDPNHFRIAANVVLVIVALLTTIFTVRYAFWSRWWTSEVGPPYLAMKTMWSLLLWQISLATWWDPDFPGRQELRFAIYSLSALAAVAMIAALVHQQTVRRRDKESSDNG</sequence>
<evidence type="ECO:0000313" key="2">
    <source>
        <dbReference type="EMBL" id="GAS94447.1"/>
    </source>
</evidence>
<dbReference type="Pfam" id="PF23778">
    <property type="entry name" value="Phage_holin_2"/>
    <property type="match status" value="1"/>
</dbReference>
<dbReference type="EMBL" id="BCSY01000035">
    <property type="protein sequence ID" value="GAS94447.1"/>
    <property type="molecule type" value="Genomic_DNA"/>
</dbReference>
<keyword evidence="1" id="KW-1133">Transmembrane helix</keyword>
<dbReference type="RefSeq" id="WP_062655751.1">
    <property type="nucleotide sequence ID" value="NZ_CATORR010000009.1"/>
</dbReference>
<reference evidence="3" key="2">
    <citation type="submission" date="2016-02" db="EMBL/GenBank/DDBJ databases">
        <title>Draft genome sequence of five rapidly growing Mycobacterium species.</title>
        <authorList>
            <person name="Katahira K."/>
            <person name="Gotou Y."/>
            <person name="Iida K."/>
            <person name="Ogura Y."/>
            <person name="Hayashi T."/>
        </authorList>
    </citation>
    <scope>NUCLEOTIDE SEQUENCE [LARGE SCALE GENOMIC DNA]</scope>
    <source>
        <strain evidence="3">JCM15298</strain>
    </source>
</reference>
<dbReference type="InterPro" id="IPR056964">
    <property type="entry name" value="Phage_holin"/>
</dbReference>
<accession>A0A100W9N2</accession>
<organism evidence="2 3">
    <name type="scientific">Mycolicibacterium canariasense</name>
    <name type="common">Mycobacterium canariasense</name>
    <dbReference type="NCBI Taxonomy" id="228230"/>
    <lineage>
        <taxon>Bacteria</taxon>
        <taxon>Bacillati</taxon>
        <taxon>Actinomycetota</taxon>
        <taxon>Actinomycetes</taxon>
        <taxon>Mycobacteriales</taxon>
        <taxon>Mycobacteriaceae</taxon>
        <taxon>Mycolicibacterium</taxon>
    </lineage>
</organism>
<keyword evidence="1" id="KW-0812">Transmembrane</keyword>
<dbReference type="STRING" id="228230.RMCC_1413"/>
<evidence type="ECO:0000256" key="1">
    <source>
        <dbReference type="SAM" id="Phobius"/>
    </source>
</evidence>
<dbReference type="Proteomes" id="UP000069443">
    <property type="component" value="Unassembled WGS sequence"/>
</dbReference>
<evidence type="ECO:0000313" key="3">
    <source>
        <dbReference type="Proteomes" id="UP000069443"/>
    </source>
</evidence>
<keyword evidence="3" id="KW-1185">Reference proteome</keyword>
<proteinExistence type="predicted"/>
<keyword evidence="1" id="KW-0472">Membrane</keyword>
<reference evidence="3" key="1">
    <citation type="journal article" date="2016" name="Genome Announc.">
        <title>Draft Genome Sequences of Five Rapidly Growing Mycobacterium Species, M. thermoresistibile, M. fortuitum subsp. acetamidolyticum, M. canariasense, M. brisbanense, and M. novocastrense.</title>
        <authorList>
            <person name="Katahira K."/>
            <person name="Ogura Y."/>
            <person name="Gotoh Y."/>
            <person name="Hayashi T."/>
        </authorList>
    </citation>
    <scope>NUCLEOTIDE SEQUENCE [LARGE SCALE GENOMIC DNA]</scope>
    <source>
        <strain evidence="3">JCM15298</strain>
    </source>
</reference>
<dbReference type="AlphaFoldDB" id="A0A100W9N2"/>
<feature type="transmembrane region" description="Helical" evidence="1">
    <location>
        <begin position="97"/>
        <end position="115"/>
    </location>
</feature>